<feature type="DNA-binding region" description="H-T-H motif" evidence="2">
    <location>
        <begin position="34"/>
        <end position="53"/>
    </location>
</feature>
<keyword evidence="5" id="KW-1185">Reference proteome</keyword>
<keyword evidence="1 2" id="KW-0238">DNA-binding</keyword>
<dbReference type="GO" id="GO:0000976">
    <property type="term" value="F:transcription cis-regulatory region binding"/>
    <property type="evidence" value="ECO:0007669"/>
    <property type="project" value="TreeGrafter"/>
</dbReference>
<dbReference type="GO" id="GO:0003700">
    <property type="term" value="F:DNA-binding transcription factor activity"/>
    <property type="evidence" value="ECO:0007669"/>
    <property type="project" value="TreeGrafter"/>
</dbReference>
<dbReference type="EMBL" id="LVVZ01000032">
    <property type="protein sequence ID" value="OKL42855.1"/>
    <property type="molecule type" value="Genomic_DNA"/>
</dbReference>
<dbReference type="PANTHER" id="PTHR30055:SF148">
    <property type="entry name" value="TETR-FAMILY TRANSCRIPTIONAL REGULATOR"/>
    <property type="match status" value="1"/>
</dbReference>
<dbReference type="InterPro" id="IPR050109">
    <property type="entry name" value="HTH-type_TetR-like_transc_reg"/>
</dbReference>
<proteinExistence type="predicted"/>
<comment type="caution">
    <text evidence="4">The sequence shown here is derived from an EMBL/GenBank/DDBJ whole genome shotgun (WGS) entry which is preliminary data.</text>
</comment>
<dbReference type="InterPro" id="IPR001647">
    <property type="entry name" value="HTH_TetR"/>
</dbReference>
<dbReference type="SUPFAM" id="SSF46689">
    <property type="entry name" value="Homeodomain-like"/>
    <property type="match status" value="1"/>
</dbReference>
<dbReference type="Proteomes" id="UP000185783">
    <property type="component" value="Unassembled WGS sequence"/>
</dbReference>
<dbReference type="Pfam" id="PF00440">
    <property type="entry name" value="TetR_N"/>
    <property type="match status" value="1"/>
</dbReference>
<dbReference type="AlphaFoldDB" id="A0A1U7JDS5"/>
<dbReference type="InterPro" id="IPR009057">
    <property type="entry name" value="Homeodomain-like_sf"/>
</dbReference>
<dbReference type="PROSITE" id="PS50977">
    <property type="entry name" value="HTH_TETR_2"/>
    <property type="match status" value="1"/>
</dbReference>
<sequence length="179" mass="19558">MAAKRGRPRDAALSRNILTSTLAEVAQNGLHGARLDVIAASAHTSKQALYRRWPSKDDLICEAVRHGFSRIPAQPPGSASLMDDLLGVTACFQEALTASPLGKAYLCLATSPHTAAEARLIEGEQRTYFRQMFVFHGTTVGMEEKIDSILAHLFYRVLLDKPPLGNIALKNFVSGLLRE</sequence>
<evidence type="ECO:0000256" key="2">
    <source>
        <dbReference type="PROSITE-ProRule" id="PRU00335"/>
    </source>
</evidence>
<dbReference type="OrthoDB" id="9796019at2"/>
<name>A0A1U7JDS5_9HYPH</name>
<dbReference type="Gene3D" id="1.10.357.10">
    <property type="entry name" value="Tetracycline Repressor, domain 2"/>
    <property type="match status" value="1"/>
</dbReference>
<evidence type="ECO:0000259" key="3">
    <source>
        <dbReference type="PROSITE" id="PS50977"/>
    </source>
</evidence>
<evidence type="ECO:0000256" key="1">
    <source>
        <dbReference type="ARBA" id="ARBA00023125"/>
    </source>
</evidence>
<gene>
    <name evidence="4" type="ORF">A3843_16955</name>
</gene>
<dbReference type="STRING" id="197461.A3843_16955"/>
<organism evidence="4 5">
    <name type="scientific">Pseudovibrio exalbescens</name>
    <dbReference type="NCBI Taxonomy" id="197461"/>
    <lineage>
        <taxon>Bacteria</taxon>
        <taxon>Pseudomonadati</taxon>
        <taxon>Pseudomonadota</taxon>
        <taxon>Alphaproteobacteria</taxon>
        <taxon>Hyphomicrobiales</taxon>
        <taxon>Stappiaceae</taxon>
        <taxon>Pseudovibrio</taxon>
    </lineage>
</organism>
<protein>
    <recommendedName>
        <fullName evidence="3">HTH tetR-type domain-containing protein</fullName>
    </recommendedName>
</protein>
<feature type="domain" description="HTH tetR-type" evidence="3">
    <location>
        <begin position="11"/>
        <end position="71"/>
    </location>
</feature>
<dbReference type="PANTHER" id="PTHR30055">
    <property type="entry name" value="HTH-TYPE TRANSCRIPTIONAL REGULATOR RUTR"/>
    <property type="match status" value="1"/>
</dbReference>
<accession>A0A1U7JDS5</accession>
<reference evidence="4 5" key="1">
    <citation type="submission" date="2016-03" db="EMBL/GenBank/DDBJ databases">
        <title>Genome sequence of Nesiotobacter sp. nov., a moderately halophilic alphaproteobacterium isolated from the Yellow Sea, China.</title>
        <authorList>
            <person name="Zhang G."/>
            <person name="Zhang R."/>
        </authorList>
    </citation>
    <scope>NUCLEOTIDE SEQUENCE [LARGE SCALE GENOMIC DNA]</scope>
    <source>
        <strain evidence="4 5">WB1-6</strain>
    </source>
</reference>
<evidence type="ECO:0000313" key="5">
    <source>
        <dbReference type="Proteomes" id="UP000185783"/>
    </source>
</evidence>
<dbReference type="RefSeq" id="WP_036489654.1">
    <property type="nucleotide sequence ID" value="NZ_LVVZ01000032.1"/>
</dbReference>
<evidence type="ECO:0000313" key="4">
    <source>
        <dbReference type="EMBL" id="OKL42855.1"/>
    </source>
</evidence>